<feature type="transmembrane region" description="Helical" evidence="2">
    <location>
        <begin position="141"/>
        <end position="161"/>
    </location>
</feature>
<evidence type="ECO:0000256" key="1">
    <source>
        <dbReference type="SAM" id="MobiDB-lite"/>
    </source>
</evidence>
<dbReference type="AlphaFoldDB" id="A0A926HWF2"/>
<protein>
    <submittedName>
        <fullName evidence="3">DUF1385 domain-containing protein</fullName>
    </submittedName>
</protein>
<proteinExistence type="predicted"/>
<organism evidence="3 4">
    <name type="scientific">Guopingia tenuis</name>
    <dbReference type="NCBI Taxonomy" id="2763656"/>
    <lineage>
        <taxon>Bacteria</taxon>
        <taxon>Bacillati</taxon>
        <taxon>Bacillota</taxon>
        <taxon>Clostridia</taxon>
        <taxon>Christensenellales</taxon>
        <taxon>Christensenellaceae</taxon>
        <taxon>Guopingia</taxon>
    </lineage>
</organism>
<feature type="transmembrane region" description="Helical" evidence="2">
    <location>
        <begin position="207"/>
        <end position="225"/>
    </location>
</feature>
<feature type="compositionally biased region" description="Acidic residues" evidence="1">
    <location>
        <begin position="323"/>
        <end position="332"/>
    </location>
</feature>
<dbReference type="Pfam" id="PF07136">
    <property type="entry name" value="DUF1385"/>
    <property type="match status" value="1"/>
</dbReference>
<keyword evidence="2" id="KW-0472">Membrane</keyword>
<dbReference type="InterPro" id="IPR010787">
    <property type="entry name" value="DUF1385"/>
</dbReference>
<name>A0A926HWF2_9FIRM</name>
<accession>A0A926HWF2</accession>
<dbReference type="PANTHER" id="PTHR42867">
    <property type="entry name" value="MEMBRANE PROTEIN-RELATED"/>
    <property type="match status" value="1"/>
</dbReference>
<feature type="compositionally biased region" description="Basic and acidic residues" evidence="1">
    <location>
        <begin position="304"/>
        <end position="322"/>
    </location>
</feature>
<dbReference type="PANTHER" id="PTHR42867:SF1">
    <property type="entry name" value="MEMBRANE PROTEIN-RELATED"/>
    <property type="match status" value="1"/>
</dbReference>
<feature type="transmembrane region" description="Helical" evidence="2">
    <location>
        <begin position="105"/>
        <end position="129"/>
    </location>
</feature>
<keyword evidence="2" id="KW-0812">Transmembrane</keyword>
<gene>
    <name evidence="3" type="ORF">H8693_05030</name>
</gene>
<feature type="region of interest" description="Disordered" evidence="1">
    <location>
        <begin position="304"/>
        <end position="341"/>
    </location>
</feature>
<dbReference type="EMBL" id="JACRSS010000001">
    <property type="protein sequence ID" value="MBC8538293.1"/>
    <property type="molecule type" value="Genomic_DNA"/>
</dbReference>
<evidence type="ECO:0000313" key="3">
    <source>
        <dbReference type="EMBL" id="MBC8538293.1"/>
    </source>
</evidence>
<dbReference type="RefSeq" id="WP_249280049.1">
    <property type="nucleotide sequence ID" value="NZ_JACRSS010000001.1"/>
</dbReference>
<dbReference type="Proteomes" id="UP000617951">
    <property type="component" value="Unassembled WGS sequence"/>
</dbReference>
<comment type="caution">
    <text evidence="3">The sequence shown here is derived from an EMBL/GenBank/DDBJ whole genome shotgun (WGS) entry which is preliminary data.</text>
</comment>
<keyword evidence="4" id="KW-1185">Reference proteome</keyword>
<keyword evidence="2" id="KW-1133">Transmembrane helix</keyword>
<evidence type="ECO:0000313" key="4">
    <source>
        <dbReference type="Proteomes" id="UP000617951"/>
    </source>
</evidence>
<sequence>MKKSSIGGQGVLDGVMMRSPKTSALAVRKESGEIVTKKWENKVREKGFLTWPVVRGVVNFVEMMVNGMSVIMDAAKMAENGEEEYEPNKFEKYVAKKTGKSAMDVMMGFAVVLAIVLAVGLFFILPTVITNWIKGGVQSSILINLIDGGVRLAIFLTYMILVSRMKDIKTVFRYHGAEHKTVSCYEHDEELTVENVRKYKTLHPRCGTSYLLLVMIVTILVYSLLGWNENIWLRFGTRILLLPVIAGLAYELLKFAAKGDSLFFRIIRWPGMQLQRLTTAQPTDEQMEVAILAFEMALGEKSEQEIEEMRERFDHSAKKAAEESELPEETAEEFPAATAAK</sequence>
<reference evidence="3" key="1">
    <citation type="submission" date="2020-08" db="EMBL/GenBank/DDBJ databases">
        <title>Genome public.</title>
        <authorList>
            <person name="Liu C."/>
            <person name="Sun Q."/>
        </authorList>
    </citation>
    <scope>NUCLEOTIDE SEQUENCE</scope>
    <source>
        <strain evidence="3">NSJ-63</strain>
    </source>
</reference>
<evidence type="ECO:0000256" key="2">
    <source>
        <dbReference type="SAM" id="Phobius"/>
    </source>
</evidence>
<feature type="transmembrane region" description="Helical" evidence="2">
    <location>
        <begin position="231"/>
        <end position="253"/>
    </location>
</feature>